<reference evidence="3 4" key="1">
    <citation type="submission" date="2021-01" db="EMBL/GenBank/DDBJ databases">
        <authorList>
            <person name="Ruan W."/>
            <person name="Khan S.A."/>
            <person name="Jeon C.O."/>
        </authorList>
    </citation>
    <scope>NUCLEOTIDE SEQUENCE [LARGE SCALE GENOMIC DNA]</scope>
    <source>
        <strain evidence="3 4">R798</strain>
    </source>
</reference>
<feature type="transmembrane region" description="Helical" evidence="2">
    <location>
        <begin position="34"/>
        <end position="59"/>
    </location>
</feature>
<comment type="caution">
    <text evidence="3">The sequence shown here is derived from an EMBL/GenBank/DDBJ whole genome shotgun (WGS) entry which is preliminary data.</text>
</comment>
<evidence type="ECO:0000313" key="4">
    <source>
        <dbReference type="Proteomes" id="UP000809349"/>
    </source>
</evidence>
<dbReference type="Proteomes" id="UP000809349">
    <property type="component" value="Unassembled WGS sequence"/>
</dbReference>
<dbReference type="EMBL" id="JAFBIL020000008">
    <property type="protein sequence ID" value="MBZ2209438.1"/>
    <property type="molecule type" value="Genomic_DNA"/>
</dbReference>
<evidence type="ECO:0000256" key="1">
    <source>
        <dbReference type="SAM" id="MobiDB-lite"/>
    </source>
</evidence>
<dbReference type="PANTHER" id="PTHR37304">
    <property type="entry name" value="MEMBRANE PROTEIN-RELATED"/>
    <property type="match status" value="1"/>
</dbReference>
<organism evidence="3 4">
    <name type="scientific">Massilia soli</name>
    <dbReference type="NCBI Taxonomy" id="2792854"/>
    <lineage>
        <taxon>Bacteria</taxon>
        <taxon>Pseudomonadati</taxon>
        <taxon>Pseudomonadota</taxon>
        <taxon>Betaproteobacteria</taxon>
        <taxon>Burkholderiales</taxon>
        <taxon>Oxalobacteraceae</taxon>
        <taxon>Telluria group</taxon>
        <taxon>Massilia</taxon>
    </lineage>
</organism>
<keyword evidence="4" id="KW-1185">Reference proteome</keyword>
<feature type="region of interest" description="Disordered" evidence="1">
    <location>
        <begin position="1"/>
        <end position="26"/>
    </location>
</feature>
<name>A0ABS7STZ6_9BURK</name>
<evidence type="ECO:0000256" key="2">
    <source>
        <dbReference type="SAM" id="Phobius"/>
    </source>
</evidence>
<dbReference type="RefSeq" id="WP_223469898.1">
    <property type="nucleotide sequence ID" value="NZ_JAFBIL020000008.1"/>
</dbReference>
<dbReference type="PANTHER" id="PTHR37304:SF1">
    <property type="entry name" value="MEMBRANE PROTEIN"/>
    <property type="match status" value="1"/>
</dbReference>
<protein>
    <submittedName>
        <fullName evidence="3">DUF378 domain-containing protein</fullName>
    </submittedName>
</protein>
<keyword evidence="2" id="KW-1133">Transmembrane helix</keyword>
<sequence>MATMNAPTMERRHIPERRSTGTAARGSKMNALDWAATILMIVGGLNWGLVGIFNFNLVAALFGDLTPLSRLVYALVGVAALYGIYMAAKLASSKPPSTA</sequence>
<feature type="compositionally biased region" description="Basic and acidic residues" evidence="1">
    <location>
        <begin position="9"/>
        <end position="19"/>
    </location>
</feature>
<accession>A0ABS7STZ6</accession>
<reference evidence="3 4" key="2">
    <citation type="submission" date="2021-08" db="EMBL/GenBank/DDBJ databases">
        <title>Massilia sp. R798.</title>
        <authorList>
            <person name="Baek J.H."/>
            <person name="Jung H.S."/>
            <person name="Kim K.R."/>
            <person name="Jeon C.O."/>
        </authorList>
    </citation>
    <scope>NUCLEOTIDE SEQUENCE [LARGE SCALE GENOMIC DNA]</scope>
    <source>
        <strain evidence="3 4">R798</strain>
    </source>
</reference>
<dbReference type="InterPro" id="IPR007211">
    <property type="entry name" value="DUF378"/>
</dbReference>
<evidence type="ECO:0000313" key="3">
    <source>
        <dbReference type="EMBL" id="MBZ2209438.1"/>
    </source>
</evidence>
<dbReference type="Pfam" id="PF04070">
    <property type="entry name" value="DUF378"/>
    <property type="match status" value="1"/>
</dbReference>
<keyword evidence="2" id="KW-0812">Transmembrane</keyword>
<feature type="transmembrane region" description="Helical" evidence="2">
    <location>
        <begin position="71"/>
        <end position="88"/>
    </location>
</feature>
<gene>
    <name evidence="3" type="ORF">I4X03_019390</name>
</gene>
<keyword evidence="2" id="KW-0472">Membrane</keyword>
<proteinExistence type="predicted"/>